<gene>
    <name evidence="1" type="ORF">HNQ80_002099</name>
</gene>
<name>A0A841KUZ3_9FIRM</name>
<keyword evidence="2" id="KW-1185">Reference proteome</keyword>
<evidence type="ECO:0000313" key="1">
    <source>
        <dbReference type="EMBL" id="MBB6216008.1"/>
    </source>
</evidence>
<proteinExistence type="predicted"/>
<comment type="caution">
    <text evidence="1">The sequence shown here is derived from an EMBL/GenBank/DDBJ whole genome shotgun (WGS) entry which is preliminary data.</text>
</comment>
<protein>
    <submittedName>
        <fullName evidence="1">Uncharacterized protein</fullName>
    </submittedName>
</protein>
<accession>A0A841KUZ3</accession>
<evidence type="ECO:0000313" key="2">
    <source>
        <dbReference type="Proteomes" id="UP000579281"/>
    </source>
</evidence>
<sequence length="80" mass="8332">MQELKQLSRKDFLKGVGKTVAGVAVAGTLGSVLTGCAAPAATVEAPVATPEAAQWPFPYKKLDPEKVLARGFKGYKEKGG</sequence>
<dbReference type="InterPro" id="IPR006311">
    <property type="entry name" value="TAT_signal"/>
</dbReference>
<dbReference type="Proteomes" id="UP000579281">
    <property type="component" value="Unassembled WGS sequence"/>
</dbReference>
<dbReference type="PROSITE" id="PS51318">
    <property type="entry name" value="TAT"/>
    <property type="match status" value="1"/>
</dbReference>
<dbReference type="EMBL" id="JACHEN010000011">
    <property type="protein sequence ID" value="MBB6216008.1"/>
    <property type="molecule type" value="Genomic_DNA"/>
</dbReference>
<organism evidence="1 2">
    <name type="scientific">Anaerosolibacter carboniphilus</name>
    <dbReference type="NCBI Taxonomy" id="1417629"/>
    <lineage>
        <taxon>Bacteria</taxon>
        <taxon>Bacillati</taxon>
        <taxon>Bacillota</taxon>
        <taxon>Clostridia</taxon>
        <taxon>Peptostreptococcales</taxon>
        <taxon>Thermotaleaceae</taxon>
        <taxon>Anaerosolibacter</taxon>
    </lineage>
</organism>
<dbReference type="AlphaFoldDB" id="A0A841KUZ3"/>
<reference evidence="1 2" key="1">
    <citation type="submission" date="2020-08" db="EMBL/GenBank/DDBJ databases">
        <title>Genomic Encyclopedia of Type Strains, Phase IV (KMG-IV): sequencing the most valuable type-strain genomes for metagenomic binning, comparative biology and taxonomic classification.</title>
        <authorList>
            <person name="Goeker M."/>
        </authorList>
    </citation>
    <scope>NUCLEOTIDE SEQUENCE [LARGE SCALE GENOMIC DNA]</scope>
    <source>
        <strain evidence="1 2">DSM 103526</strain>
    </source>
</reference>